<protein>
    <submittedName>
        <fullName evidence="2">VOC family protein</fullName>
    </submittedName>
</protein>
<feature type="domain" description="Glyoxalase-like" evidence="1">
    <location>
        <begin position="10"/>
        <end position="108"/>
    </location>
</feature>
<dbReference type="Proteomes" id="UP000321562">
    <property type="component" value="Unassembled WGS sequence"/>
</dbReference>
<evidence type="ECO:0000313" key="2">
    <source>
        <dbReference type="EMBL" id="TXB67497.1"/>
    </source>
</evidence>
<dbReference type="PANTHER" id="PTHR35908">
    <property type="entry name" value="HYPOTHETICAL FUSION PROTEIN"/>
    <property type="match status" value="1"/>
</dbReference>
<dbReference type="InterPro" id="IPR029068">
    <property type="entry name" value="Glyas_Bleomycin-R_OHBP_Dase"/>
</dbReference>
<dbReference type="SUPFAM" id="SSF54593">
    <property type="entry name" value="Glyoxalase/Bleomycin resistance protein/Dihydroxybiphenyl dioxygenase"/>
    <property type="match status" value="1"/>
</dbReference>
<sequence length="123" mass="13565">MAHRSRLGALVIDCRTEDVADAARFWGEALNGQVEVDDQGKYAEITDQGQLKVLVQAVGHDPRVHLDIESDDKEAEVVRLEACGAKVVERIKRWIVMEAPTGHRFCVVDPQGPAFDTNAKEVG</sequence>
<name>A0A5C6RZI7_9RHOB</name>
<dbReference type="EMBL" id="VOPL01000007">
    <property type="protein sequence ID" value="TXB67497.1"/>
    <property type="molecule type" value="Genomic_DNA"/>
</dbReference>
<dbReference type="RefSeq" id="WP_147100257.1">
    <property type="nucleotide sequence ID" value="NZ_JBHUFH010000010.1"/>
</dbReference>
<dbReference type="OrthoDB" id="69243at2"/>
<evidence type="ECO:0000313" key="3">
    <source>
        <dbReference type="Proteomes" id="UP000321562"/>
    </source>
</evidence>
<evidence type="ECO:0000259" key="1">
    <source>
        <dbReference type="Pfam" id="PF18029"/>
    </source>
</evidence>
<dbReference type="AlphaFoldDB" id="A0A5C6RZI7"/>
<dbReference type="Pfam" id="PF18029">
    <property type="entry name" value="Glyoxalase_6"/>
    <property type="match status" value="1"/>
</dbReference>
<organism evidence="2 3">
    <name type="scientific">Paracoccus aurantiacus</name>
    <dbReference type="NCBI Taxonomy" id="2599412"/>
    <lineage>
        <taxon>Bacteria</taxon>
        <taxon>Pseudomonadati</taxon>
        <taxon>Pseudomonadota</taxon>
        <taxon>Alphaproteobacteria</taxon>
        <taxon>Rhodobacterales</taxon>
        <taxon>Paracoccaceae</taxon>
        <taxon>Paracoccus</taxon>
    </lineage>
</organism>
<dbReference type="Gene3D" id="3.10.180.10">
    <property type="entry name" value="2,3-Dihydroxybiphenyl 1,2-Dioxygenase, domain 1"/>
    <property type="match status" value="1"/>
</dbReference>
<dbReference type="PANTHER" id="PTHR35908:SF1">
    <property type="entry name" value="CONSERVED PROTEIN"/>
    <property type="match status" value="1"/>
</dbReference>
<proteinExistence type="predicted"/>
<reference evidence="2 3" key="1">
    <citation type="submission" date="2019-08" db="EMBL/GenBank/DDBJ databases">
        <authorList>
            <person name="Ye J."/>
        </authorList>
    </citation>
    <scope>NUCLEOTIDE SEQUENCE [LARGE SCALE GENOMIC DNA]</scope>
    <source>
        <strain evidence="2 3">TK008</strain>
    </source>
</reference>
<gene>
    <name evidence="2" type="ORF">FQV27_15490</name>
</gene>
<keyword evidence="3" id="KW-1185">Reference proteome</keyword>
<accession>A0A5C6RZI7</accession>
<comment type="caution">
    <text evidence="2">The sequence shown here is derived from an EMBL/GenBank/DDBJ whole genome shotgun (WGS) entry which is preliminary data.</text>
</comment>
<dbReference type="CDD" id="cd06587">
    <property type="entry name" value="VOC"/>
    <property type="match status" value="1"/>
</dbReference>
<dbReference type="InterPro" id="IPR041581">
    <property type="entry name" value="Glyoxalase_6"/>
</dbReference>